<dbReference type="PANTHER" id="PTHR43884">
    <property type="entry name" value="ACYL-COA DEHYDROGENASE"/>
    <property type="match status" value="1"/>
</dbReference>
<organism evidence="13 14">
    <name type="scientific">Roseibium aggregatum</name>
    <dbReference type="NCBI Taxonomy" id="187304"/>
    <lineage>
        <taxon>Bacteria</taxon>
        <taxon>Pseudomonadati</taxon>
        <taxon>Pseudomonadota</taxon>
        <taxon>Alphaproteobacteria</taxon>
        <taxon>Hyphomicrobiales</taxon>
        <taxon>Stappiaceae</taxon>
        <taxon>Roseibium</taxon>
    </lineage>
</organism>
<evidence type="ECO:0000256" key="9">
    <source>
        <dbReference type="RuleBase" id="RU362125"/>
    </source>
</evidence>
<dbReference type="InterPro" id="IPR036250">
    <property type="entry name" value="AcylCo_DH-like_C"/>
</dbReference>
<evidence type="ECO:0000313" key="14">
    <source>
        <dbReference type="Proteomes" id="UP000664096"/>
    </source>
</evidence>
<comment type="caution">
    <text evidence="13">The sequence shown here is derived from an EMBL/GenBank/DDBJ whole genome shotgun (WGS) entry which is preliminary data.</text>
</comment>
<feature type="domain" description="Acyl-CoA dehydrogenase/oxidase N-terminal" evidence="12">
    <location>
        <begin position="11"/>
        <end position="120"/>
    </location>
</feature>
<evidence type="ECO:0000256" key="3">
    <source>
        <dbReference type="ARBA" id="ARBA00022630"/>
    </source>
</evidence>
<evidence type="ECO:0000313" key="13">
    <source>
        <dbReference type="EMBL" id="MBN9670836.1"/>
    </source>
</evidence>
<evidence type="ECO:0000256" key="7">
    <source>
        <dbReference type="ARBA" id="ARBA00068311"/>
    </source>
</evidence>
<dbReference type="InterPro" id="IPR046373">
    <property type="entry name" value="Acyl-CoA_Oxase/DH_mid-dom_sf"/>
</dbReference>
<dbReference type="FunFam" id="1.20.140.10:FF:000004">
    <property type="entry name" value="Acyl-CoA dehydrogenase FadE25"/>
    <property type="match status" value="1"/>
</dbReference>
<dbReference type="Pfam" id="PF02771">
    <property type="entry name" value="Acyl-CoA_dh_N"/>
    <property type="match status" value="1"/>
</dbReference>
<dbReference type="GO" id="GO:0050660">
    <property type="term" value="F:flavin adenine dinucleotide binding"/>
    <property type="evidence" value="ECO:0007669"/>
    <property type="project" value="InterPro"/>
</dbReference>
<dbReference type="InterPro" id="IPR006091">
    <property type="entry name" value="Acyl-CoA_Oxase/DH_mid-dom"/>
</dbReference>
<keyword evidence="9" id="KW-0560">Oxidoreductase</keyword>
<evidence type="ECO:0000256" key="4">
    <source>
        <dbReference type="ARBA" id="ARBA00022827"/>
    </source>
</evidence>
<dbReference type="Proteomes" id="UP000664096">
    <property type="component" value="Unassembled WGS sequence"/>
</dbReference>
<gene>
    <name evidence="13" type="ORF">JF539_10860</name>
</gene>
<dbReference type="Gene3D" id="1.20.140.10">
    <property type="entry name" value="Butyryl-CoA Dehydrogenase, subunit A, domain 3"/>
    <property type="match status" value="1"/>
</dbReference>
<feature type="domain" description="Acyl-CoA dehydrogenase/oxidase C-terminal" evidence="10">
    <location>
        <begin position="233"/>
        <end position="378"/>
    </location>
</feature>
<keyword evidence="4 9" id="KW-0274">FAD</keyword>
<dbReference type="Pfam" id="PF00441">
    <property type="entry name" value="Acyl-CoA_dh_1"/>
    <property type="match status" value="1"/>
</dbReference>
<reference evidence="13" key="1">
    <citation type="submission" date="2020-12" db="EMBL/GenBank/DDBJ databases">
        <title>Oil enriched cultivation method for isolating marine PHA-producing bacteria.</title>
        <authorList>
            <person name="Zheng W."/>
            <person name="Yu S."/>
            <person name="Huang Y."/>
        </authorList>
    </citation>
    <scope>NUCLEOTIDE SEQUENCE</scope>
    <source>
        <strain evidence="13">SY-2-12</strain>
    </source>
</reference>
<evidence type="ECO:0000256" key="8">
    <source>
        <dbReference type="ARBA" id="ARBA00075603"/>
    </source>
</evidence>
<evidence type="ECO:0000256" key="6">
    <source>
        <dbReference type="ARBA" id="ARBA00066461"/>
    </source>
</evidence>
<dbReference type="InterPro" id="IPR013786">
    <property type="entry name" value="AcylCoA_DH/ox_N"/>
</dbReference>
<dbReference type="AlphaFoldDB" id="A0A939EDP0"/>
<protein>
    <recommendedName>
        <fullName evidence="7">3-sulfinopropanoyl-CoA desulfinase</fullName>
        <ecNumber evidence="6">3.13.1.4</ecNumber>
    </recommendedName>
    <alternativeName>
        <fullName evidence="8">3-sulfinopropionyl coenzyme A desulfinase</fullName>
    </alternativeName>
</protein>
<dbReference type="EC" id="3.13.1.4" evidence="6"/>
<feature type="domain" description="Acyl-CoA oxidase/dehydrogenase middle" evidence="11">
    <location>
        <begin position="124"/>
        <end position="217"/>
    </location>
</feature>
<comment type="catalytic activity">
    <reaction evidence="5">
        <text>3-sulfinopropanoyl-CoA + H2O = propanoyl-CoA + sulfite + H(+)</text>
        <dbReference type="Rhea" id="RHEA:41624"/>
        <dbReference type="ChEBI" id="CHEBI:15377"/>
        <dbReference type="ChEBI" id="CHEBI:15378"/>
        <dbReference type="ChEBI" id="CHEBI:17359"/>
        <dbReference type="ChEBI" id="CHEBI:57392"/>
        <dbReference type="ChEBI" id="CHEBI:78349"/>
        <dbReference type="EC" id="3.13.1.4"/>
    </reaction>
    <physiologicalReaction direction="left-to-right" evidence="5">
        <dbReference type="Rhea" id="RHEA:41625"/>
    </physiologicalReaction>
</comment>
<evidence type="ECO:0000256" key="2">
    <source>
        <dbReference type="ARBA" id="ARBA00009347"/>
    </source>
</evidence>
<dbReference type="Gene3D" id="2.40.110.10">
    <property type="entry name" value="Butyryl-CoA Dehydrogenase, subunit A, domain 2"/>
    <property type="match status" value="1"/>
</dbReference>
<name>A0A939EDP0_9HYPH</name>
<evidence type="ECO:0000256" key="5">
    <source>
        <dbReference type="ARBA" id="ARBA00052938"/>
    </source>
</evidence>
<proteinExistence type="inferred from homology"/>
<comment type="cofactor">
    <cofactor evidence="1 9">
        <name>FAD</name>
        <dbReference type="ChEBI" id="CHEBI:57692"/>
    </cofactor>
</comment>
<dbReference type="SUPFAM" id="SSF47203">
    <property type="entry name" value="Acyl-CoA dehydrogenase C-terminal domain-like"/>
    <property type="match status" value="1"/>
</dbReference>
<evidence type="ECO:0000259" key="12">
    <source>
        <dbReference type="Pfam" id="PF02771"/>
    </source>
</evidence>
<dbReference type="Gene3D" id="1.10.540.10">
    <property type="entry name" value="Acyl-CoA dehydrogenase/oxidase, N-terminal domain"/>
    <property type="match status" value="1"/>
</dbReference>
<dbReference type="RefSeq" id="WP_207140405.1">
    <property type="nucleotide sequence ID" value="NZ_JAEKJZ010000001.1"/>
</dbReference>
<evidence type="ECO:0000259" key="11">
    <source>
        <dbReference type="Pfam" id="PF02770"/>
    </source>
</evidence>
<evidence type="ECO:0000256" key="1">
    <source>
        <dbReference type="ARBA" id="ARBA00001974"/>
    </source>
</evidence>
<evidence type="ECO:0000259" key="10">
    <source>
        <dbReference type="Pfam" id="PF00441"/>
    </source>
</evidence>
<dbReference type="EMBL" id="JAEKJZ010000001">
    <property type="protein sequence ID" value="MBN9670836.1"/>
    <property type="molecule type" value="Genomic_DNA"/>
</dbReference>
<keyword evidence="3 9" id="KW-0285">Flavoprotein</keyword>
<comment type="similarity">
    <text evidence="2 9">Belongs to the acyl-CoA dehydrogenase family.</text>
</comment>
<dbReference type="InterPro" id="IPR037069">
    <property type="entry name" value="AcylCoA_DH/ox_N_sf"/>
</dbReference>
<accession>A0A939EDP0</accession>
<dbReference type="PIRSF" id="PIRSF016578">
    <property type="entry name" value="HsaA"/>
    <property type="match status" value="1"/>
</dbReference>
<dbReference type="InterPro" id="IPR009075">
    <property type="entry name" value="AcylCo_DH/oxidase_C"/>
</dbReference>
<sequence length="391" mass="41937">MSVIWQPKLDDEATTWRDLALRLTDEKFAPLADELDRDQRYPWESVEALVKSGLAGIFIPKTYGGSGAPLSATVAAVETVATGCASTAAILCACQLGAFPVLLGGTEAQKQKYLGEMARGTATSFALSERSTGSDAAAITTTATRDGNGWRITGEKYWIGNGGASRYYVVFAKTDPEAGGRGITAFMVDKEQDGATIDELSEKMGIRGTQTSNLKLDTWVPNEAMVGDEGRALRLALQTLNVGRIMVSAQSIGLAIAAYRTGASRAVDRHAFGQPIIENQGLGFRLADAATEISAARLMLYEAARAYDAGEDVANIGAMAKLYTSEVSHRAADAAIQIWGGFGYCKPNLAERLYRDQRILEIYEGTSEIQRLVLSRAVRKEADELLRGAAS</sequence>
<dbReference type="PANTHER" id="PTHR43884:SF12">
    <property type="entry name" value="ISOVALERYL-COA DEHYDROGENASE, MITOCHONDRIAL-RELATED"/>
    <property type="match status" value="1"/>
</dbReference>
<dbReference type="InterPro" id="IPR009100">
    <property type="entry name" value="AcylCoA_DH/oxidase_NM_dom_sf"/>
</dbReference>
<dbReference type="GO" id="GO:0003995">
    <property type="term" value="F:acyl-CoA dehydrogenase activity"/>
    <property type="evidence" value="ECO:0007669"/>
    <property type="project" value="TreeGrafter"/>
</dbReference>
<dbReference type="SUPFAM" id="SSF56645">
    <property type="entry name" value="Acyl-CoA dehydrogenase NM domain-like"/>
    <property type="match status" value="1"/>
</dbReference>
<dbReference type="Pfam" id="PF02770">
    <property type="entry name" value="Acyl-CoA_dh_M"/>
    <property type="match status" value="1"/>
</dbReference>